<evidence type="ECO:0008006" key="5">
    <source>
        <dbReference type="Google" id="ProtNLM"/>
    </source>
</evidence>
<feature type="compositionally biased region" description="Low complexity" evidence="2">
    <location>
        <begin position="447"/>
        <end position="458"/>
    </location>
</feature>
<keyword evidence="4" id="KW-1185">Reference proteome</keyword>
<feature type="compositionally biased region" description="Low complexity" evidence="2">
    <location>
        <begin position="383"/>
        <end position="394"/>
    </location>
</feature>
<feature type="compositionally biased region" description="Polar residues" evidence="2">
    <location>
        <begin position="101"/>
        <end position="111"/>
    </location>
</feature>
<feature type="compositionally biased region" description="Low complexity" evidence="2">
    <location>
        <begin position="413"/>
        <end position="423"/>
    </location>
</feature>
<proteinExistence type="predicted"/>
<evidence type="ECO:0000313" key="3">
    <source>
        <dbReference type="EMBL" id="KND92613.1"/>
    </source>
</evidence>
<feature type="compositionally biased region" description="Polar residues" evidence="2">
    <location>
        <begin position="395"/>
        <end position="404"/>
    </location>
</feature>
<dbReference type="EMBL" id="LFRF01000005">
    <property type="protein sequence ID" value="KND92613.1"/>
    <property type="molecule type" value="Genomic_DNA"/>
</dbReference>
<feature type="compositionally biased region" description="Polar residues" evidence="2">
    <location>
        <begin position="161"/>
        <end position="171"/>
    </location>
</feature>
<evidence type="ECO:0000256" key="1">
    <source>
        <dbReference type="SAM" id="Coils"/>
    </source>
</evidence>
<evidence type="ECO:0000256" key="2">
    <source>
        <dbReference type="SAM" id="MobiDB-lite"/>
    </source>
</evidence>
<protein>
    <recommendedName>
        <fullName evidence="5">S-adenosylmethionine-dependent methyltransferase-like protein</fullName>
    </recommendedName>
</protein>
<feature type="compositionally biased region" description="Low complexity" evidence="2">
    <location>
        <begin position="201"/>
        <end position="213"/>
    </location>
</feature>
<accession>A0A0L0NEX4</accession>
<name>A0A0L0NEX4_TOLOC</name>
<dbReference type="Proteomes" id="UP000036947">
    <property type="component" value="Unassembled WGS sequence"/>
</dbReference>
<feature type="coiled-coil region" evidence="1">
    <location>
        <begin position="567"/>
        <end position="594"/>
    </location>
</feature>
<feature type="compositionally biased region" description="Low complexity" evidence="2">
    <location>
        <begin position="352"/>
        <end position="376"/>
    </location>
</feature>
<feature type="compositionally biased region" description="Low complexity" evidence="2">
    <location>
        <begin position="335"/>
        <end position="345"/>
    </location>
</feature>
<dbReference type="OrthoDB" id="4155914at2759"/>
<reference evidence="3 4" key="1">
    <citation type="journal article" date="2015" name="BMC Genomics">
        <title>The genome of the truffle-parasite Tolypocladium ophioglossoides and the evolution of antifungal peptaibiotics.</title>
        <authorList>
            <person name="Quandt C.A."/>
            <person name="Bushley K.E."/>
            <person name="Spatafora J.W."/>
        </authorList>
    </citation>
    <scope>NUCLEOTIDE SEQUENCE [LARGE SCALE GENOMIC DNA]</scope>
    <source>
        <strain evidence="3 4">CBS 100239</strain>
    </source>
</reference>
<feature type="compositionally biased region" description="Pro residues" evidence="2">
    <location>
        <begin position="459"/>
        <end position="469"/>
    </location>
</feature>
<comment type="caution">
    <text evidence="3">The sequence shown here is derived from an EMBL/GenBank/DDBJ whole genome shotgun (WGS) entry which is preliminary data.</text>
</comment>
<feature type="region of interest" description="Disordered" evidence="2">
    <location>
        <begin position="1"/>
        <end position="548"/>
    </location>
</feature>
<gene>
    <name evidence="3" type="ORF">TOPH_02506</name>
</gene>
<feature type="compositionally biased region" description="Low complexity" evidence="2">
    <location>
        <begin position="24"/>
        <end position="35"/>
    </location>
</feature>
<dbReference type="AlphaFoldDB" id="A0A0L0NEX4"/>
<feature type="compositionally biased region" description="Low complexity" evidence="2">
    <location>
        <begin position="494"/>
        <end position="504"/>
    </location>
</feature>
<dbReference type="STRING" id="1163406.A0A0L0NEX4"/>
<organism evidence="3 4">
    <name type="scientific">Tolypocladium ophioglossoides (strain CBS 100239)</name>
    <name type="common">Snaketongue truffleclub</name>
    <name type="synonym">Elaphocordyceps ophioglossoides</name>
    <dbReference type="NCBI Taxonomy" id="1163406"/>
    <lineage>
        <taxon>Eukaryota</taxon>
        <taxon>Fungi</taxon>
        <taxon>Dikarya</taxon>
        <taxon>Ascomycota</taxon>
        <taxon>Pezizomycotina</taxon>
        <taxon>Sordariomycetes</taxon>
        <taxon>Hypocreomycetidae</taxon>
        <taxon>Hypocreales</taxon>
        <taxon>Ophiocordycipitaceae</taxon>
        <taxon>Tolypocladium</taxon>
    </lineage>
</organism>
<feature type="compositionally biased region" description="Pro residues" evidence="2">
    <location>
        <begin position="90"/>
        <end position="99"/>
    </location>
</feature>
<feature type="compositionally biased region" description="Low complexity" evidence="2">
    <location>
        <begin position="65"/>
        <end position="89"/>
    </location>
</feature>
<sequence length="878" mass="95773">MPSFGRLSKHSNRSQHAIAEPPLSAVSPVSVSGAAPGSGSGSGSGTANSGAGQADSPADTTVPQSALSSSTALSSSKSFVDAQQQHQHQQPPPQPPPHLYSPQTAGANPSPLQIPPGVSVGSSPVFDGRQQTPQTPVDFADGAQQQVYGIASGGSIDDLPSTGSYQQSSPIAANAPEKRSTRKLIKGIFSSGRSSHDTPHHNQQQQQQQQHPQHQGHGHHSFYDDAAGLGRRPSKRVSNPPVLKTSLSQPIQQPPDRDWHPQGPYSQLPSPLQHLGEVDEHPYSAQDSDVDLPTQDSRIALANITTIRQVSGERLESSPYDDELYQPPDHPPPHQQQQLQHQLQQQPPPSQQQPLQRQGTLHIQDQQIRYDPQQQQSVAYDHQSPQGPQQQQNPETVSQLSHESPITDPDQRSATQQQSAQTSPAVHYSATQVQDVASTTPKPPPIQNSSIQPQQQPTMAPPGGAPPPNRRMDAEKGLRGQVEPPLGPPPGYRQGSISMNSMSSLPPPPGGPQNPAYRGDRASQYEGPGGVDQGRNSPQPSNPDRDAEGEKQFKDLLTKYKNVKRLYFDGKSQIEQLTSQVEQLQNAVANQRMSQSRTAWDDNEYTTRFDRLKGAINNLAFNIRKDWRSLPPWLESYVSADALKTGKQEMTAVGRAIVTRWMVEEVFNKCFHPGLDPQLSSQLKEVELSIRGNAYTMHSQEEFDALTTKVVNWRMATLDGLQRGLNSSATGDNRSMLTSKATTNLTAYLYQYLCNPPPPGVEGSTSMIAELAVAIASNLPLESRDVALMYPLPGDVVQPHQMEVEKMGLPTLDSQKSEMEADDDEDEADKDKEKNGKTRGDKARAGFPKDVSKVRFAGFVALEVRGRQVLMKAPVWTL</sequence>
<feature type="compositionally biased region" description="Basic and acidic residues" evidence="2">
    <location>
        <begin position="829"/>
        <end position="844"/>
    </location>
</feature>
<feature type="region of interest" description="Disordered" evidence="2">
    <location>
        <begin position="809"/>
        <end position="845"/>
    </location>
</feature>
<keyword evidence="1" id="KW-0175">Coiled coil</keyword>
<evidence type="ECO:0000313" key="4">
    <source>
        <dbReference type="Proteomes" id="UP000036947"/>
    </source>
</evidence>
<feature type="compositionally biased region" description="Polar residues" evidence="2">
    <location>
        <begin position="429"/>
        <end position="440"/>
    </location>
</feature>